<dbReference type="Proteomes" id="UP000315648">
    <property type="component" value="Unassembled WGS sequence"/>
</dbReference>
<dbReference type="PANTHER" id="PTHR10963">
    <property type="entry name" value="GLYCOSYL HYDROLASE-RELATED"/>
    <property type="match status" value="1"/>
</dbReference>
<dbReference type="GO" id="GO:0004553">
    <property type="term" value="F:hydrolase activity, hydrolyzing O-glycosyl compounds"/>
    <property type="evidence" value="ECO:0007669"/>
    <property type="project" value="InterPro"/>
</dbReference>
<reference evidence="3 4" key="1">
    <citation type="submission" date="2019-07" db="EMBL/GenBank/DDBJ databases">
        <title>Description of 53C-WASEF.</title>
        <authorList>
            <person name="Pitt A."/>
            <person name="Hahn M.W."/>
        </authorList>
    </citation>
    <scope>NUCLEOTIDE SEQUENCE [LARGE SCALE GENOMIC DNA]</scope>
    <source>
        <strain evidence="3 4">53C-WASEF</strain>
    </source>
</reference>
<accession>A0A556QSM7</accession>
<dbReference type="InterPro" id="IPR050546">
    <property type="entry name" value="Glycosyl_Hydrlase_16"/>
</dbReference>
<comment type="similarity">
    <text evidence="1">Belongs to the glycosyl hydrolase 16 family.</text>
</comment>
<dbReference type="AlphaFoldDB" id="A0A556QSM7"/>
<dbReference type="SUPFAM" id="SSF49899">
    <property type="entry name" value="Concanavalin A-like lectins/glucanases"/>
    <property type="match status" value="1"/>
</dbReference>
<feature type="domain" description="GH16" evidence="2">
    <location>
        <begin position="297"/>
        <end position="540"/>
    </location>
</feature>
<dbReference type="InterPro" id="IPR013320">
    <property type="entry name" value="ConA-like_dom_sf"/>
</dbReference>
<name>A0A556QSM7_9BACT</name>
<keyword evidence="4" id="KW-1185">Reference proteome</keyword>
<evidence type="ECO:0000313" key="4">
    <source>
        <dbReference type="Proteomes" id="UP000315648"/>
    </source>
</evidence>
<protein>
    <submittedName>
        <fullName evidence="3">Family 16 glycosylhydrolase</fullName>
    </submittedName>
</protein>
<dbReference type="InterPro" id="IPR000757">
    <property type="entry name" value="Beta-glucanase-like"/>
</dbReference>
<organism evidence="3 4">
    <name type="scientific">Rariglobus hedericola</name>
    <dbReference type="NCBI Taxonomy" id="2597822"/>
    <lineage>
        <taxon>Bacteria</taxon>
        <taxon>Pseudomonadati</taxon>
        <taxon>Verrucomicrobiota</taxon>
        <taxon>Opitutia</taxon>
        <taxon>Opitutales</taxon>
        <taxon>Opitutaceae</taxon>
        <taxon>Rariglobus</taxon>
    </lineage>
</organism>
<evidence type="ECO:0000256" key="1">
    <source>
        <dbReference type="ARBA" id="ARBA00006865"/>
    </source>
</evidence>
<dbReference type="PROSITE" id="PS51762">
    <property type="entry name" value="GH16_2"/>
    <property type="match status" value="1"/>
</dbReference>
<dbReference type="OrthoDB" id="9809583at2"/>
<keyword evidence="3" id="KW-0378">Hydrolase</keyword>
<evidence type="ECO:0000259" key="2">
    <source>
        <dbReference type="PROSITE" id="PS51762"/>
    </source>
</evidence>
<proteinExistence type="inferred from homology"/>
<dbReference type="GO" id="GO:0005975">
    <property type="term" value="P:carbohydrate metabolic process"/>
    <property type="evidence" value="ECO:0007669"/>
    <property type="project" value="InterPro"/>
</dbReference>
<gene>
    <name evidence="3" type="ORF">FPL22_10135</name>
</gene>
<dbReference type="Pfam" id="PF00722">
    <property type="entry name" value="Glyco_hydro_16"/>
    <property type="match status" value="1"/>
</dbReference>
<evidence type="ECO:0000313" key="3">
    <source>
        <dbReference type="EMBL" id="TSJ79619.1"/>
    </source>
</evidence>
<dbReference type="Gene3D" id="2.60.120.200">
    <property type="match status" value="1"/>
</dbReference>
<dbReference type="PANTHER" id="PTHR10963:SF55">
    <property type="entry name" value="GLYCOSIDE HYDROLASE FAMILY 16 PROTEIN"/>
    <property type="match status" value="1"/>
</dbReference>
<dbReference type="EMBL" id="VMBG01000001">
    <property type="protein sequence ID" value="TSJ79619.1"/>
    <property type="molecule type" value="Genomic_DNA"/>
</dbReference>
<comment type="caution">
    <text evidence="3">The sequence shown here is derived from an EMBL/GenBank/DDBJ whole genome shotgun (WGS) entry which is preliminary data.</text>
</comment>
<sequence>MGSNPHGLHARRTVLWASLFPVGNTQGRSRIWTHRFRAGCDMLLGGDAPEAPASAVTPSTPLTPLFSPFFISLKRTVGTSVIVVALAGLSLQLEAQTLTREQAQGLRKDAETATTAIDQLGKAVTAPDGRKHVETARDAVGRITEQLDAYIAKQELAASDIYDGGKKYPAIAKVRIEDFDVPVGATVVHVPVTLDKPSVNTVVAHVRVYNGDGGRAVPDATKPVVFRPGDPLTKTASFAVSDMKEGNTLKAVQAQVPDGATRQGGGIVITAKAGAVNVPIEVGRAPLAFAPLGTLTYSETGRTIRYDDKGGPMTFSTALAHGRTQVGNGETGYYGTVDMGGFSRTEEGLVLSSRRLDQSMKVGAPAMEYPFLATMLSGHKTPESWFKYGSVEWVVKMPNRPGSWPALWLVPTGGWPPEIDVYEGFGYNGSWKFASDLSTNLHGGKNQVRTFTRPGMNMKMSSFGLANTLDSEFHVFSVTVDPEWITMFIDGIETMRYANPFKGQNWYPLTNVAVKAKMDSPYDQGAGAMVLRSLKIWRSE</sequence>